<evidence type="ECO:0000313" key="2">
    <source>
        <dbReference type="Proteomes" id="UP001056778"/>
    </source>
</evidence>
<gene>
    <name evidence="1" type="ORF">MML48_1g15161</name>
</gene>
<comment type="caution">
    <text evidence="1">The sequence shown here is derived from an EMBL/GenBank/DDBJ whole genome shotgun (WGS) entry which is preliminary data.</text>
</comment>
<proteinExistence type="predicted"/>
<protein>
    <submittedName>
        <fullName evidence="1">Nadh-ubiquinone oxidoreductase aggg subunit</fullName>
    </submittedName>
</protein>
<evidence type="ECO:0000313" key="1">
    <source>
        <dbReference type="EMBL" id="KAI4469850.1"/>
    </source>
</evidence>
<dbReference type="Proteomes" id="UP001056778">
    <property type="component" value="Chromosome 1"/>
</dbReference>
<accession>A0ACB9TSN7</accession>
<sequence length="150" mass="17209">MMLFARIRSVLLRTGLAQSRPKTFVRYSHGSWHYRKLGPPPTKTIEFLATVAQGTTWWWIMWHVFTEYQHVTGEWEYPTASIWSDKELGVPPDDVDDSIYSHKAEIEEVVSAVAEDEPHVTEETNPEAPEGEHGGEHKGEHEGEHEGEKE</sequence>
<organism evidence="1 2">
    <name type="scientific">Holotrichia oblita</name>
    <name type="common">Chafer beetle</name>
    <dbReference type="NCBI Taxonomy" id="644536"/>
    <lineage>
        <taxon>Eukaryota</taxon>
        <taxon>Metazoa</taxon>
        <taxon>Ecdysozoa</taxon>
        <taxon>Arthropoda</taxon>
        <taxon>Hexapoda</taxon>
        <taxon>Insecta</taxon>
        <taxon>Pterygota</taxon>
        <taxon>Neoptera</taxon>
        <taxon>Endopterygota</taxon>
        <taxon>Coleoptera</taxon>
        <taxon>Polyphaga</taxon>
        <taxon>Scarabaeiformia</taxon>
        <taxon>Scarabaeidae</taxon>
        <taxon>Melolonthinae</taxon>
        <taxon>Holotrichia</taxon>
    </lineage>
</organism>
<keyword evidence="2" id="KW-1185">Reference proteome</keyword>
<dbReference type="EMBL" id="CM043015">
    <property type="protein sequence ID" value="KAI4469850.1"/>
    <property type="molecule type" value="Genomic_DNA"/>
</dbReference>
<reference evidence="1" key="1">
    <citation type="submission" date="2022-04" db="EMBL/GenBank/DDBJ databases">
        <title>Chromosome-scale genome assembly of Holotrichia oblita Faldermann.</title>
        <authorList>
            <person name="Rongchong L."/>
        </authorList>
    </citation>
    <scope>NUCLEOTIDE SEQUENCE</scope>
    <source>
        <strain evidence="1">81SQS9</strain>
    </source>
</reference>
<name>A0ACB9TSN7_HOLOL</name>